<evidence type="ECO:0008006" key="3">
    <source>
        <dbReference type="Google" id="ProtNLM"/>
    </source>
</evidence>
<dbReference type="EMBL" id="BAABRI010000017">
    <property type="protein sequence ID" value="GAA5483760.1"/>
    <property type="molecule type" value="Genomic_DNA"/>
</dbReference>
<name>A0ABP9UR92_9BACT</name>
<protein>
    <recommendedName>
        <fullName evidence="3">Lipoprotein</fullName>
    </recommendedName>
</protein>
<proteinExistence type="predicted"/>
<dbReference type="RefSeq" id="WP_353567866.1">
    <property type="nucleotide sequence ID" value="NZ_BAABRI010000017.1"/>
</dbReference>
<dbReference type="Proteomes" id="UP001476282">
    <property type="component" value="Unassembled WGS sequence"/>
</dbReference>
<dbReference type="PROSITE" id="PS51257">
    <property type="entry name" value="PROKAR_LIPOPROTEIN"/>
    <property type="match status" value="1"/>
</dbReference>
<accession>A0ABP9UR92</accession>
<sequence>MKQAWIVMAMGWMLASCGTRPPLEVRTTHLRSLELTDPQDEPMIRAEQRRLLHGAIGVREQEQALGQYYTALWHDGSTDGPVKVVFRYQQGGTGSRIHEKTATFAADQTEGRAEFEVIGDDYLKGGRVLAWQCKLFRGGREIASRRSYLWE</sequence>
<evidence type="ECO:0000313" key="2">
    <source>
        <dbReference type="Proteomes" id="UP001476282"/>
    </source>
</evidence>
<gene>
    <name evidence="1" type="ORF">Hsar01_02994</name>
</gene>
<evidence type="ECO:0000313" key="1">
    <source>
        <dbReference type="EMBL" id="GAA5483760.1"/>
    </source>
</evidence>
<reference evidence="1 2" key="1">
    <citation type="submission" date="2024-02" db="EMBL/GenBank/DDBJ databases">
        <title>Haloferula sargassicola NBRC 104335.</title>
        <authorList>
            <person name="Ichikawa N."/>
            <person name="Katano-Makiyama Y."/>
            <person name="Hidaka K."/>
        </authorList>
    </citation>
    <scope>NUCLEOTIDE SEQUENCE [LARGE SCALE GENOMIC DNA]</scope>
    <source>
        <strain evidence="1 2">NBRC 104335</strain>
    </source>
</reference>
<comment type="caution">
    <text evidence="1">The sequence shown here is derived from an EMBL/GenBank/DDBJ whole genome shotgun (WGS) entry which is preliminary data.</text>
</comment>
<keyword evidence="2" id="KW-1185">Reference proteome</keyword>
<organism evidence="1 2">
    <name type="scientific">Haloferula sargassicola</name>
    <dbReference type="NCBI Taxonomy" id="490096"/>
    <lineage>
        <taxon>Bacteria</taxon>
        <taxon>Pseudomonadati</taxon>
        <taxon>Verrucomicrobiota</taxon>
        <taxon>Verrucomicrobiia</taxon>
        <taxon>Verrucomicrobiales</taxon>
        <taxon>Verrucomicrobiaceae</taxon>
        <taxon>Haloferula</taxon>
    </lineage>
</organism>